<dbReference type="InterPro" id="IPR044878">
    <property type="entry name" value="UbiA_sf"/>
</dbReference>
<dbReference type="GO" id="GO:0016757">
    <property type="term" value="F:glycosyltransferase activity"/>
    <property type="evidence" value="ECO:0007669"/>
    <property type="project" value="UniProtKB-KW"/>
</dbReference>
<dbReference type="Pfam" id="PF01040">
    <property type="entry name" value="UbiA"/>
    <property type="match status" value="1"/>
</dbReference>
<feature type="transmembrane region" description="Helical" evidence="7">
    <location>
        <begin position="229"/>
        <end position="250"/>
    </location>
</feature>
<keyword evidence="3" id="KW-0808">Transferase</keyword>
<feature type="transmembrane region" description="Helical" evidence="7">
    <location>
        <begin position="362"/>
        <end position="380"/>
    </location>
</feature>
<feature type="transmembrane region" description="Helical" evidence="7">
    <location>
        <begin position="289"/>
        <end position="308"/>
    </location>
</feature>
<keyword evidence="8" id="KW-0328">Glycosyltransferase</keyword>
<keyword evidence="5 7" id="KW-1133">Transmembrane helix</keyword>
<keyword evidence="4 7" id="KW-0812">Transmembrane</keyword>
<protein>
    <submittedName>
        <fullName evidence="8">Hypoxanthine-guanine phosphoribosyltransferase</fullName>
    </submittedName>
</protein>
<dbReference type="EMBL" id="JASCZI010151373">
    <property type="protein sequence ID" value="MED6172423.1"/>
    <property type="molecule type" value="Genomic_DNA"/>
</dbReference>
<comment type="caution">
    <text evidence="8">The sequence shown here is derived from an EMBL/GenBank/DDBJ whole genome shotgun (WGS) entry which is preliminary data.</text>
</comment>
<gene>
    <name evidence="8" type="primary">HPT1_10</name>
    <name evidence="8" type="ORF">PIB30_049878</name>
</gene>
<feature type="transmembrane region" description="Helical" evidence="7">
    <location>
        <begin position="337"/>
        <end position="355"/>
    </location>
</feature>
<dbReference type="PANTHER" id="PTHR43009">
    <property type="entry name" value="HOMOGENTISATE SOLANESYLTRANSFERASE, CHLOROPLASTIC"/>
    <property type="match status" value="1"/>
</dbReference>
<dbReference type="Proteomes" id="UP001341840">
    <property type="component" value="Unassembled WGS sequence"/>
</dbReference>
<dbReference type="PANTHER" id="PTHR43009:SF6">
    <property type="entry name" value="HOMOGENTISATE PHYTYLTRANSFERASE 1, CHLOROPLASTIC"/>
    <property type="match status" value="1"/>
</dbReference>
<reference evidence="8 9" key="1">
    <citation type="journal article" date="2023" name="Plants (Basel)">
        <title>Bridging the Gap: Combining Genomics and Transcriptomics Approaches to Understand Stylosanthes scabra, an Orphan Legume from the Brazilian Caatinga.</title>
        <authorList>
            <person name="Ferreira-Neto J.R.C."/>
            <person name="da Silva M.D."/>
            <person name="Binneck E."/>
            <person name="de Melo N.F."/>
            <person name="da Silva R.H."/>
            <person name="de Melo A.L.T.M."/>
            <person name="Pandolfi V."/>
            <person name="Bustamante F.O."/>
            <person name="Brasileiro-Vidal A.C."/>
            <person name="Benko-Iseppon A.M."/>
        </authorList>
    </citation>
    <scope>NUCLEOTIDE SEQUENCE [LARGE SCALE GENOMIC DNA]</scope>
    <source>
        <tissue evidence="8">Leaves</tissue>
    </source>
</reference>
<evidence type="ECO:0000256" key="2">
    <source>
        <dbReference type="ARBA" id="ARBA00005985"/>
    </source>
</evidence>
<dbReference type="InterPro" id="IPR000537">
    <property type="entry name" value="UbiA_prenyltransferase"/>
</dbReference>
<feature type="transmembrane region" description="Helical" evidence="7">
    <location>
        <begin position="161"/>
        <end position="181"/>
    </location>
</feature>
<evidence type="ECO:0000256" key="5">
    <source>
        <dbReference type="ARBA" id="ARBA00022989"/>
    </source>
</evidence>
<evidence type="ECO:0000256" key="7">
    <source>
        <dbReference type="SAM" id="Phobius"/>
    </source>
</evidence>
<keyword evidence="6 7" id="KW-0472">Membrane</keyword>
<organism evidence="8 9">
    <name type="scientific">Stylosanthes scabra</name>
    <dbReference type="NCBI Taxonomy" id="79078"/>
    <lineage>
        <taxon>Eukaryota</taxon>
        <taxon>Viridiplantae</taxon>
        <taxon>Streptophyta</taxon>
        <taxon>Embryophyta</taxon>
        <taxon>Tracheophyta</taxon>
        <taxon>Spermatophyta</taxon>
        <taxon>Magnoliopsida</taxon>
        <taxon>eudicotyledons</taxon>
        <taxon>Gunneridae</taxon>
        <taxon>Pentapetalae</taxon>
        <taxon>rosids</taxon>
        <taxon>fabids</taxon>
        <taxon>Fabales</taxon>
        <taxon>Fabaceae</taxon>
        <taxon>Papilionoideae</taxon>
        <taxon>50 kb inversion clade</taxon>
        <taxon>dalbergioids sensu lato</taxon>
        <taxon>Dalbergieae</taxon>
        <taxon>Pterocarpus clade</taxon>
        <taxon>Stylosanthes</taxon>
    </lineage>
</organism>
<evidence type="ECO:0000313" key="8">
    <source>
        <dbReference type="EMBL" id="MED6172423.1"/>
    </source>
</evidence>
<sequence length="417" mass="46279">MAFGHLVSIPRTSTSIATGGNCWKRRKFVDNYCASSISTTTRASWQPNRNLITKEYSLKHNISKNPFKAIEGGISSTSDDNKIEKPYLVNASSAQSHESEPQAHHHESQNSFNAIKKALINVIKFSRLYAFIGMQAGTISASIIAAENFSQISPMLFLKGLLQFMVPFFFMFQYVMGINNLTDVEIDKINKPYLPLASGEYSYNIALIIVISCLFLSIGLSWMVGSKPLFWTVIVNAALMSAYSVNFPLLRWKRSTILTALSNAISMVGSFNIGPFLHMQTFVLKKAVSFPRSMLIGSLVMGCFYVIITLSKDLSDVEGDKAAGLKTLAIRLGVKQVFWLCVSLIQMAYGIAIAIGASSPVLWSKIVTVLAHLIMIGYVWNHAVTSIDLSSKESLQSFHMFMFKLVTIESVLIQFVR</sequence>
<accession>A0ABU6VII6</accession>
<feature type="transmembrane region" description="Helical" evidence="7">
    <location>
        <begin position="256"/>
        <end position="277"/>
    </location>
</feature>
<evidence type="ECO:0000256" key="6">
    <source>
        <dbReference type="ARBA" id="ARBA00023136"/>
    </source>
</evidence>
<dbReference type="Gene3D" id="1.20.120.1780">
    <property type="entry name" value="UbiA prenyltransferase"/>
    <property type="match status" value="1"/>
</dbReference>
<evidence type="ECO:0000256" key="1">
    <source>
        <dbReference type="ARBA" id="ARBA00004508"/>
    </source>
</evidence>
<comment type="subcellular location">
    <subcellularLocation>
        <location evidence="1">Plastid</location>
        <location evidence="1">Chloroplast membrane</location>
        <topology evidence="1">Multi-pass membrane protein</topology>
    </subcellularLocation>
</comment>
<comment type="similarity">
    <text evidence="2">Belongs to the UbiA prenyltransferase family.</text>
</comment>
<name>A0ABU6VII6_9FABA</name>
<dbReference type="Gene3D" id="1.10.357.140">
    <property type="entry name" value="UbiA prenyltransferase"/>
    <property type="match status" value="1"/>
</dbReference>
<feature type="transmembrane region" description="Helical" evidence="7">
    <location>
        <begin position="201"/>
        <end position="222"/>
    </location>
</feature>
<keyword evidence="9" id="KW-1185">Reference proteome</keyword>
<evidence type="ECO:0000256" key="3">
    <source>
        <dbReference type="ARBA" id="ARBA00022679"/>
    </source>
</evidence>
<feature type="transmembrane region" description="Helical" evidence="7">
    <location>
        <begin position="128"/>
        <end position="149"/>
    </location>
</feature>
<evidence type="ECO:0000256" key="4">
    <source>
        <dbReference type="ARBA" id="ARBA00022692"/>
    </source>
</evidence>
<evidence type="ECO:0000313" key="9">
    <source>
        <dbReference type="Proteomes" id="UP001341840"/>
    </source>
</evidence>
<proteinExistence type="inferred from homology"/>